<reference evidence="2" key="1">
    <citation type="submission" date="2022-02" db="EMBL/GenBank/DDBJ databases">
        <authorList>
            <person name="Henning P.M."/>
            <person name="McCubbin A.G."/>
            <person name="Shore J.S."/>
        </authorList>
    </citation>
    <scope>NUCLEOTIDE SEQUENCE</scope>
    <source>
        <strain evidence="2">F60SS</strain>
        <tissue evidence="2">Leaves</tissue>
    </source>
</reference>
<dbReference type="GO" id="GO:0003824">
    <property type="term" value="F:catalytic activity"/>
    <property type="evidence" value="ECO:0007669"/>
    <property type="project" value="InterPro"/>
</dbReference>
<keyword evidence="3" id="KW-1185">Reference proteome</keyword>
<dbReference type="OrthoDB" id="1720282at2759"/>
<accession>A0A9Q0J284</accession>
<dbReference type="InterPro" id="IPR036691">
    <property type="entry name" value="Endo/exonu/phosph_ase_sf"/>
</dbReference>
<sequence>MIRVLCWNCFGIACSDTQLAVKDYVRRNRVSVCLLFEPCISGALADRVVRRLGFPNSHRIEALGFRGGIWLLWKNDIRVEVRFQHFQFLHFYIQGDFGTVEFTGVYGSPQPASRCFLWDHLCRLAASVVHPWCVAGDFNAILSADEIRGTTTSIRRGCRRFRGCVDSCQLEDLGFQGPKYTWRRGLVWERLDRALASQSWLQAFPSSQEHWDAGAAVPTALESLAGALATSNESVFGAIPRRKRHLMRRLAGIQASLAVRPSAFLSSLEVELRREYAEVLQQEELLWFWKARCQWINDGDRNTAFYHARTVVRRRHNLVVALRDDEDRWCTDQVGLQRMADLCINSLV</sequence>
<dbReference type="PANTHER" id="PTHR35218">
    <property type="entry name" value="RNASE H DOMAIN-CONTAINING PROTEIN"/>
    <property type="match status" value="1"/>
</dbReference>
<dbReference type="Proteomes" id="UP001141552">
    <property type="component" value="Unassembled WGS sequence"/>
</dbReference>
<dbReference type="InterPro" id="IPR005135">
    <property type="entry name" value="Endo/exonuclease/phosphatase"/>
</dbReference>
<proteinExistence type="predicted"/>
<dbReference type="AlphaFoldDB" id="A0A9Q0J284"/>
<evidence type="ECO:0000259" key="1">
    <source>
        <dbReference type="Pfam" id="PF03372"/>
    </source>
</evidence>
<name>A0A9Q0J284_9ROSI</name>
<protein>
    <recommendedName>
        <fullName evidence="1">Endonuclease/exonuclease/phosphatase domain-containing protein</fullName>
    </recommendedName>
</protein>
<gene>
    <name evidence="2" type="ORF">Tsubulata_028177</name>
</gene>
<dbReference type="SUPFAM" id="SSF56219">
    <property type="entry name" value="DNase I-like"/>
    <property type="match status" value="1"/>
</dbReference>
<feature type="domain" description="Endonuclease/exonuclease/phosphatase" evidence="1">
    <location>
        <begin position="7"/>
        <end position="209"/>
    </location>
</feature>
<dbReference type="EMBL" id="JAKUCV010007037">
    <property type="protein sequence ID" value="KAJ4825000.1"/>
    <property type="molecule type" value="Genomic_DNA"/>
</dbReference>
<evidence type="ECO:0000313" key="2">
    <source>
        <dbReference type="EMBL" id="KAJ4825000.1"/>
    </source>
</evidence>
<dbReference type="Pfam" id="PF03372">
    <property type="entry name" value="Exo_endo_phos"/>
    <property type="match status" value="1"/>
</dbReference>
<comment type="caution">
    <text evidence="2">The sequence shown here is derived from an EMBL/GenBank/DDBJ whole genome shotgun (WGS) entry which is preliminary data.</text>
</comment>
<evidence type="ECO:0000313" key="3">
    <source>
        <dbReference type="Proteomes" id="UP001141552"/>
    </source>
</evidence>
<dbReference type="Gene3D" id="3.60.10.10">
    <property type="entry name" value="Endonuclease/exonuclease/phosphatase"/>
    <property type="match status" value="1"/>
</dbReference>
<organism evidence="2 3">
    <name type="scientific">Turnera subulata</name>
    <dbReference type="NCBI Taxonomy" id="218843"/>
    <lineage>
        <taxon>Eukaryota</taxon>
        <taxon>Viridiplantae</taxon>
        <taxon>Streptophyta</taxon>
        <taxon>Embryophyta</taxon>
        <taxon>Tracheophyta</taxon>
        <taxon>Spermatophyta</taxon>
        <taxon>Magnoliopsida</taxon>
        <taxon>eudicotyledons</taxon>
        <taxon>Gunneridae</taxon>
        <taxon>Pentapetalae</taxon>
        <taxon>rosids</taxon>
        <taxon>fabids</taxon>
        <taxon>Malpighiales</taxon>
        <taxon>Passifloraceae</taxon>
        <taxon>Turnera</taxon>
    </lineage>
</organism>
<reference evidence="2" key="2">
    <citation type="journal article" date="2023" name="Plants (Basel)">
        <title>Annotation of the Turnera subulata (Passifloraceae) Draft Genome Reveals the S-Locus Evolved after the Divergence of Turneroideae from Passifloroideae in a Stepwise Manner.</title>
        <authorList>
            <person name="Henning P.M."/>
            <person name="Roalson E.H."/>
            <person name="Mir W."/>
            <person name="McCubbin A.G."/>
            <person name="Shore J.S."/>
        </authorList>
    </citation>
    <scope>NUCLEOTIDE SEQUENCE</scope>
    <source>
        <strain evidence="2">F60SS</strain>
    </source>
</reference>
<dbReference type="PANTHER" id="PTHR35218:SF9">
    <property type="entry name" value="ENDONUCLEASE_EXONUCLEASE_PHOSPHATASE DOMAIN-CONTAINING PROTEIN"/>
    <property type="match status" value="1"/>
</dbReference>